<dbReference type="Pfam" id="PF13701">
    <property type="entry name" value="DDE_Tnp_1_4"/>
    <property type="match status" value="1"/>
</dbReference>
<evidence type="ECO:0000313" key="7">
    <source>
        <dbReference type="Proteomes" id="UP000285503"/>
    </source>
</evidence>
<comment type="caution">
    <text evidence="2">The sequence shown here is derived from an EMBL/GenBank/DDBJ whole genome shotgun (WGS) entry which is preliminary data.</text>
</comment>
<evidence type="ECO:0000313" key="4">
    <source>
        <dbReference type="EMBL" id="RHL28321.1"/>
    </source>
</evidence>
<dbReference type="Proteomes" id="UP000261210">
    <property type="component" value="Unassembled WGS sequence"/>
</dbReference>
<dbReference type="InterPro" id="IPR025668">
    <property type="entry name" value="Tnp_DDE_dom"/>
</dbReference>
<accession>A0A3E4N270</accession>
<dbReference type="Proteomes" id="UP000284495">
    <property type="component" value="Unassembled WGS sequence"/>
</dbReference>
<evidence type="ECO:0000259" key="1">
    <source>
        <dbReference type="Pfam" id="PF13701"/>
    </source>
</evidence>
<dbReference type="RefSeq" id="WP_004295325.1">
    <property type="nucleotide sequence ID" value="NZ_CP120351.1"/>
</dbReference>
<evidence type="ECO:0000313" key="2">
    <source>
        <dbReference type="EMBL" id="RGK56065.1"/>
    </source>
</evidence>
<protein>
    <submittedName>
        <fullName evidence="2">IS1380 family transposase IS616</fullName>
    </submittedName>
</protein>
<dbReference type="Proteomes" id="UP000285503">
    <property type="component" value="Unassembled WGS sequence"/>
</dbReference>
<dbReference type="EMBL" id="QRNE01000312">
    <property type="protein sequence ID" value="RHK15964.1"/>
    <property type="molecule type" value="Genomic_DNA"/>
</dbReference>
<reference evidence="5 6" key="1">
    <citation type="submission" date="2018-08" db="EMBL/GenBank/DDBJ databases">
        <title>A genome reference for cultivated species of the human gut microbiota.</title>
        <authorList>
            <person name="Zou Y."/>
            <person name="Xue W."/>
            <person name="Luo G."/>
        </authorList>
    </citation>
    <scope>NUCLEOTIDE SEQUENCE [LARGE SCALE GENOMIC DNA]</scope>
    <source>
        <strain evidence="4 6">AF38-2</strain>
        <strain evidence="3 7">AF46-11NS</strain>
        <strain evidence="2 5">TF10-34</strain>
    </source>
</reference>
<dbReference type="GeneID" id="79860918"/>
<dbReference type="NCBIfam" id="NF033539">
    <property type="entry name" value="transpos_IS1380"/>
    <property type="match status" value="1"/>
</dbReference>
<dbReference type="AlphaFoldDB" id="A0A3E4N270"/>
<sequence>MCKDTTNNGVSQEKNLFSFQDVLPDRKIQVDFNAPDISSNGGLVLVGLMKDSIARKIARLIPDYRNQLFVQHSYEEMVCQRVGQIMCGYEDANDCDRLRHDSALKMSVGRKASDPGLCSQPTMTRLENHIDKRTLWKIAELFVKDYISSFDKAPRKIILDVDDTNANTYGAQQLSLFNDYYDEYCYMPMVIFDGMNGKLILPLLRPGRRNKSLNIFGILRRVIEYIHKEWPHTIIELRGDSHFCSHEFMDWVKTHLYVRFITGLSGNPALMKKIDKQLRRAKGDFELHHEDVRRYYSFEYKAKSWKYRQRVIAKIEVSDKGVNVRFIVTSNRNNKPETVYRRYCKRGTMELWIKDLKYFRADRMSCSSFRANMFRLFLYGAAYVTAYRLRSKAFSNTEVGAFTMDSFMKRIMLSAVFIVEKKTFIRFSFSPHHRHLEALSQALTRLSA</sequence>
<proteinExistence type="predicted"/>
<gene>
    <name evidence="4" type="ORF">DW027_28440</name>
    <name evidence="3" type="ORF">DW075_24945</name>
    <name evidence="2" type="ORF">DXD03_22805</name>
</gene>
<feature type="domain" description="Transposase DDE" evidence="1">
    <location>
        <begin position="24"/>
        <end position="447"/>
    </location>
</feature>
<dbReference type="EMBL" id="QROO01000106">
    <property type="protein sequence ID" value="RHL28321.1"/>
    <property type="molecule type" value="Genomic_DNA"/>
</dbReference>
<evidence type="ECO:0000313" key="6">
    <source>
        <dbReference type="Proteomes" id="UP000284495"/>
    </source>
</evidence>
<evidence type="ECO:0000313" key="5">
    <source>
        <dbReference type="Proteomes" id="UP000261210"/>
    </source>
</evidence>
<dbReference type="InterPro" id="IPR047960">
    <property type="entry name" value="Transpos_IS1380"/>
</dbReference>
<name>A0A3E4N270_9BACE</name>
<organism evidence="2 5">
    <name type="scientific">Bacteroides xylanisolvens</name>
    <dbReference type="NCBI Taxonomy" id="371601"/>
    <lineage>
        <taxon>Bacteria</taxon>
        <taxon>Pseudomonadati</taxon>
        <taxon>Bacteroidota</taxon>
        <taxon>Bacteroidia</taxon>
        <taxon>Bacteroidales</taxon>
        <taxon>Bacteroidaceae</taxon>
        <taxon>Bacteroides</taxon>
    </lineage>
</organism>
<dbReference type="EMBL" id="QSQU01000061">
    <property type="protein sequence ID" value="RGK56065.1"/>
    <property type="molecule type" value="Genomic_DNA"/>
</dbReference>
<evidence type="ECO:0000313" key="3">
    <source>
        <dbReference type="EMBL" id="RHK15964.1"/>
    </source>
</evidence>